<organism evidence="3 4">
    <name type="scientific">Teladorsagia circumcincta</name>
    <name type="common">Brown stomach worm</name>
    <name type="synonym">Ostertagia circumcincta</name>
    <dbReference type="NCBI Taxonomy" id="45464"/>
    <lineage>
        <taxon>Eukaryota</taxon>
        <taxon>Metazoa</taxon>
        <taxon>Ecdysozoa</taxon>
        <taxon>Nematoda</taxon>
        <taxon>Chromadorea</taxon>
        <taxon>Rhabditida</taxon>
        <taxon>Rhabditina</taxon>
        <taxon>Rhabditomorpha</taxon>
        <taxon>Strongyloidea</taxon>
        <taxon>Trichostrongylidae</taxon>
        <taxon>Teladorsagia</taxon>
    </lineage>
</organism>
<dbReference type="Proteomes" id="UP000230423">
    <property type="component" value="Unassembled WGS sequence"/>
</dbReference>
<feature type="non-terminal residue" evidence="3">
    <location>
        <position position="120"/>
    </location>
</feature>
<protein>
    <recommendedName>
        <fullName evidence="5">Oxidoreductase, short chain dehydrogenase/reductase family protein</fullName>
    </recommendedName>
</protein>
<keyword evidence="4" id="KW-1185">Reference proteome</keyword>
<evidence type="ECO:0000313" key="3">
    <source>
        <dbReference type="EMBL" id="PIO72287.1"/>
    </source>
</evidence>
<dbReference type="EMBL" id="KZ345717">
    <property type="protein sequence ID" value="PIO72287.1"/>
    <property type="molecule type" value="Genomic_DNA"/>
</dbReference>
<dbReference type="GO" id="GO:0005783">
    <property type="term" value="C:endoplasmic reticulum"/>
    <property type="evidence" value="ECO:0007669"/>
    <property type="project" value="TreeGrafter"/>
</dbReference>
<keyword evidence="2" id="KW-0560">Oxidoreductase</keyword>
<proteinExistence type="inferred from homology"/>
<dbReference type="SUPFAM" id="SSF51735">
    <property type="entry name" value="NAD(P)-binding Rossmann-fold domains"/>
    <property type="match status" value="1"/>
</dbReference>
<dbReference type="AlphaFoldDB" id="A0A2G9UPZ4"/>
<name>A0A2G9UPZ4_TELCI</name>
<gene>
    <name evidence="3" type="ORF">TELCIR_05789</name>
</gene>
<dbReference type="Gene3D" id="3.40.50.720">
    <property type="entry name" value="NAD(P)-binding Rossmann-like Domain"/>
    <property type="match status" value="1"/>
</dbReference>
<dbReference type="GO" id="GO:0016491">
    <property type="term" value="F:oxidoreductase activity"/>
    <property type="evidence" value="ECO:0007669"/>
    <property type="project" value="UniProtKB-KW"/>
</dbReference>
<dbReference type="Pfam" id="PF00106">
    <property type="entry name" value="adh_short"/>
    <property type="match status" value="1"/>
</dbReference>
<dbReference type="InterPro" id="IPR002347">
    <property type="entry name" value="SDR_fam"/>
</dbReference>
<dbReference type="PANTHER" id="PTHR43899:SF13">
    <property type="entry name" value="RH59310P"/>
    <property type="match status" value="1"/>
</dbReference>
<evidence type="ECO:0008006" key="5">
    <source>
        <dbReference type="Google" id="ProtNLM"/>
    </source>
</evidence>
<dbReference type="OrthoDB" id="5545019at2759"/>
<dbReference type="InterPro" id="IPR051019">
    <property type="entry name" value="VLCFA-Steroid_DH"/>
</dbReference>
<evidence type="ECO:0000256" key="2">
    <source>
        <dbReference type="ARBA" id="ARBA00023002"/>
    </source>
</evidence>
<comment type="similarity">
    <text evidence="1">Belongs to the short-chain dehydrogenases/reductases (SDR) family.</text>
</comment>
<sequence>MHHIRFIVVTGGTDGIGRAYIEELAKTRGIKKFYLIGRNLEKLNTVVKELGERYGATCKIAVFDFENDSYDKLPEELESMDVGILINCAGIAPTKVGNFMELAEGYSSKILRVNLMSNIK</sequence>
<reference evidence="3 4" key="1">
    <citation type="submission" date="2015-09" db="EMBL/GenBank/DDBJ databases">
        <title>Draft genome of the parasitic nematode Teladorsagia circumcincta isolate WARC Sus (inbred).</title>
        <authorList>
            <person name="Mitreva M."/>
        </authorList>
    </citation>
    <scope>NUCLEOTIDE SEQUENCE [LARGE SCALE GENOMIC DNA]</scope>
    <source>
        <strain evidence="3 4">S</strain>
    </source>
</reference>
<accession>A0A2G9UPZ4</accession>
<evidence type="ECO:0000313" key="4">
    <source>
        <dbReference type="Proteomes" id="UP000230423"/>
    </source>
</evidence>
<dbReference type="InterPro" id="IPR036291">
    <property type="entry name" value="NAD(P)-bd_dom_sf"/>
</dbReference>
<dbReference type="PANTHER" id="PTHR43899">
    <property type="entry name" value="RH59310P"/>
    <property type="match status" value="1"/>
</dbReference>
<evidence type="ECO:0000256" key="1">
    <source>
        <dbReference type="ARBA" id="ARBA00006484"/>
    </source>
</evidence>